<dbReference type="HAMAP" id="MF_01974">
    <property type="entry name" value="MetAP_1"/>
    <property type="match status" value="1"/>
</dbReference>
<evidence type="ECO:0000256" key="2">
    <source>
        <dbReference type="ARBA" id="ARBA00022438"/>
    </source>
</evidence>
<dbReference type="EMBL" id="JBIHMM010000001">
    <property type="protein sequence ID" value="MFH0253271.1"/>
    <property type="molecule type" value="Genomic_DNA"/>
</dbReference>
<dbReference type="Pfam" id="PF00557">
    <property type="entry name" value="Peptidase_M24"/>
    <property type="match status" value="1"/>
</dbReference>
<reference evidence="9 10" key="1">
    <citation type="submission" date="2024-10" db="EMBL/GenBank/DDBJ databases">
        <authorList>
            <person name="Yang X.-N."/>
        </authorList>
    </citation>
    <scope>NUCLEOTIDE SEQUENCE [LARGE SCALE GENOMIC DNA]</scope>
    <source>
        <strain evidence="9 10">CAU 1059</strain>
    </source>
</reference>
<feature type="binding site" evidence="6">
    <location>
        <position position="124"/>
    </location>
    <ligand>
        <name>a divalent metal cation</name>
        <dbReference type="ChEBI" id="CHEBI:60240"/>
        <label>1</label>
    </ligand>
</feature>
<comment type="similarity">
    <text evidence="6">Belongs to the peptidase M24A family. Methionine aminopeptidase type 1 subfamily.</text>
</comment>
<dbReference type="SUPFAM" id="SSF55920">
    <property type="entry name" value="Creatinase/aminopeptidase"/>
    <property type="match status" value="1"/>
</dbReference>
<sequence length="292" mass="31489">MQTKHSGRTTRHGIRIHEAADFDGMRKAGALAARILDEIAPHVVPGQGTGAIDAMIEDMVSEAGATSATIGYKGYRHASCISVNHVVCHGIPGAPIPKLTTVSKDLEKRRKDDTLKDGDILNVDVTVVVDGWFGDTSRMYVAGRAKPRAQRLIQVTHDALMKGIEAVRPGNTFGDIGHAIQAYAEAHRMSVVRDFCGHGLGRVFHAPPNVVHFGTPGSGPKLEEGMFFTIEPMLNLGNYQTETLSDDWTAVTRDKSLSAQFEHSVGVTADGAEIFTLSPGGRFHPTQPDAWS</sequence>
<feature type="binding site" evidence="6">
    <location>
        <position position="231"/>
    </location>
    <ligand>
        <name>a divalent metal cation</name>
        <dbReference type="ChEBI" id="CHEBI:60240"/>
        <label>2</label>
        <note>catalytic</note>
    </ligand>
</feature>
<dbReference type="InterPro" id="IPR002467">
    <property type="entry name" value="Pept_M24A_MAP1"/>
</dbReference>
<comment type="catalytic activity">
    <reaction evidence="6 7">
        <text>Release of N-terminal amino acids, preferentially methionine, from peptides and arylamides.</text>
        <dbReference type="EC" id="3.4.11.18"/>
    </reaction>
</comment>
<evidence type="ECO:0000256" key="3">
    <source>
        <dbReference type="ARBA" id="ARBA00022670"/>
    </source>
</evidence>
<name>A0ABW7I535_9RHOB</name>
<feature type="binding site" evidence="6">
    <location>
        <position position="198"/>
    </location>
    <ligand>
        <name>a divalent metal cation</name>
        <dbReference type="ChEBI" id="CHEBI:60240"/>
        <label>2</label>
        <note>catalytic</note>
    </ligand>
</feature>
<dbReference type="PROSITE" id="PS00680">
    <property type="entry name" value="MAP_1"/>
    <property type="match status" value="1"/>
</dbReference>
<accession>A0ABW7I535</accession>
<dbReference type="EC" id="3.4.11.18" evidence="6 7"/>
<evidence type="ECO:0000256" key="5">
    <source>
        <dbReference type="ARBA" id="ARBA00022801"/>
    </source>
</evidence>
<dbReference type="InterPro" id="IPR000994">
    <property type="entry name" value="Pept_M24"/>
</dbReference>
<dbReference type="Proteomes" id="UP001607157">
    <property type="component" value="Unassembled WGS sequence"/>
</dbReference>
<keyword evidence="2 6" id="KW-0031">Aminopeptidase</keyword>
<evidence type="ECO:0000256" key="7">
    <source>
        <dbReference type="RuleBase" id="RU003653"/>
    </source>
</evidence>
<comment type="function">
    <text evidence="1 6">Removes the N-terminal methionine from nascent proteins. The N-terminal methionine is often cleaved when the second residue in the primary sequence is small and uncharged (Met-Ala-, Cys, Gly, Pro, Ser, Thr, or Val). Requires deformylation of the N(alpha)-formylated initiator methionine before it can be hydrolyzed.</text>
</comment>
<comment type="cofactor">
    <cofactor evidence="6">
        <name>Co(2+)</name>
        <dbReference type="ChEBI" id="CHEBI:48828"/>
    </cofactor>
    <cofactor evidence="6">
        <name>Zn(2+)</name>
        <dbReference type="ChEBI" id="CHEBI:29105"/>
    </cofactor>
    <cofactor evidence="6">
        <name>Mn(2+)</name>
        <dbReference type="ChEBI" id="CHEBI:29035"/>
    </cofactor>
    <cofactor evidence="6">
        <name>Fe(2+)</name>
        <dbReference type="ChEBI" id="CHEBI:29033"/>
    </cofactor>
    <text evidence="6">Binds 2 divalent metal cations per subunit. Has a high-affinity and a low affinity metal-binding site. The true nature of the physiological cofactor is under debate. The enzyme is active with cobalt, zinc, manganese or divalent iron ions. Most likely, methionine aminopeptidases function as mononuclear Fe(2+)-metalloproteases under physiological conditions, and the catalytically relevant metal-binding site has been assigned to the histidine-containing high-affinity site.</text>
</comment>
<feature type="binding site" evidence="6">
    <location>
        <position position="205"/>
    </location>
    <ligand>
        <name>substrate</name>
    </ligand>
</feature>
<feature type="binding site" evidence="6">
    <location>
        <position position="262"/>
    </location>
    <ligand>
        <name>a divalent metal cation</name>
        <dbReference type="ChEBI" id="CHEBI:60240"/>
        <label>2</label>
        <note>catalytic</note>
    </ligand>
</feature>
<keyword evidence="4 6" id="KW-0479">Metal-binding</keyword>
<dbReference type="NCBIfam" id="TIGR00500">
    <property type="entry name" value="met_pdase_I"/>
    <property type="match status" value="1"/>
</dbReference>
<dbReference type="GO" id="GO:0004239">
    <property type="term" value="F:initiator methionyl aminopeptidase activity"/>
    <property type="evidence" value="ECO:0007669"/>
    <property type="project" value="UniProtKB-EC"/>
</dbReference>
<evidence type="ECO:0000256" key="1">
    <source>
        <dbReference type="ARBA" id="ARBA00002521"/>
    </source>
</evidence>
<evidence type="ECO:0000313" key="9">
    <source>
        <dbReference type="EMBL" id="MFH0253271.1"/>
    </source>
</evidence>
<gene>
    <name evidence="6 9" type="primary">map</name>
    <name evidence="9" type="ORF">ACGRVM_05180</name>
</gene>
<feature type="binding site" evidence="6">
    <location>
        <position position="135"/>
    </location>
    <ligand>
        <name>a divalent metal cation</name>
        <dbReference type="ChEBI" id="CHEBI:60240"/>
        <label>1</label>
    </ligand>
</feature>
<dbReference type="RefSeq" id="WP_377168004.1">
    <property type="nucleotide sequence ID" value="NZ_JBHTJC010000001.1"/>
</dbReference>
<dbReference type="PANTHER" id="PTHR43330">
    <property type="entry name" value="METHIONINE AMINOPEPTIDASE"/>
    <property type="match status" value="1"/>
</dbReference>
<comment type="caution">
    <text evidence="9">The sequence shown here is derived from an EMBL/GenBank/DDBJ whole genome shotgun (WGS) entry which is preliminary data.</text>
</comment>
<feature type="binding site" evidence="6">
    <location>
        <position position="262"/>
    </location>
    <ligand>
        <name>a divalent metal cation</name>
        <dbReference type="ChEBI" id="CHEBI:60240"/>
        <label>1</label>
    </ligand>
</feature>
<protein>
    <recommendedName>
        <fullName evidence="6 7">Methionine aminopeptidase</fullName>
        <shortName evidence="6">MAP</shortName>
        <shortName evidence="6">MetAP</shortName>
        <ecNumber evidence="6 7">3.4.11.18</ecNumber>
    </recommendedName>
    <alternativeName>
        <fullName evidence="6">Peptidase M</fullName>
    </alternativeName>
</protein>
<dbReference type="PANTHER" id="PTHR43330:SF27">
    <property type="entry name" value="METHIONINE AMINOPEPTIDASE"/>
    <property type="match status" value="1"/>
</dbReference>
<feature type="binding site" evidence="6">
    <location>
        <position position="89"/>
    </location>
    <ligand>
        <name>substrate</name>
    </ligand>
</feature>
<dbReference type="InterPro" id="IPR001714">
    <property type="entry name" value="Pept_M24_MAP"/>
</dbReference>
<feature type="binding site" evidence="6">
    <location>
        <position position="135"/>
    </location>
    <ligand>
        <name>a divalent metal cation</name>
        <dbReference type="ChEBI" id="CHEBI:60240"/>
        <label>2</label>
        <note>catalytic</note>
    </ligand>
</feature>
<evidence type="ECO:0000259" key="8">
    <source>
        <dbReference type="Pfam" id="PF00557"/>
    </source>
</evidence>
<keyword evidence="5 6" id="KW-0378">Hydrolase</keyword>
<dbReference type="PRINTS" id="PR00599">
    <property type="entry name" value="MAPEPTIDASE"/>
</dbReference>
<keyword evidence="3 6" id="KW-0645">Protease</keyword>
<comment type="subunit">
    <text evidence="6">Monomer.</text>
</comment>
<dbReference type="CDD" id="cd01086">
    <property type="entry name" value="MetAP1"/>
    <property type="match status" value="1"/>
</dbReference>
<dbReference type="InterPro" id="IPR036005">
    <property type="entry name" value="Creatinase/aminopeptidase-like"/>
</dbReference>
<keyword evidence="10" id="KW-1185">Reference proteome</keyword>
<dbReference type="Gene3D" id="3.90.230.10">
    <property type="entry name" value="Creatinase/methionine aminopeptidase superfamily"/>
    <property type="match status" value="1"/>
</dbReference>
<feature type="domain" description="Peptidase M24" evidence="8">
    <location>
        <begin position="24"/>
        <end position="269"/>
    </location>
</feature>
<proteinExistence type="inferred from homology"/>
<evidence type="ECO:0000256" key="6">
    <source>
        <dbReference type="HAMAP-Rule" id="MF_01974"/>
    </source>
</evidence>
<evidence type="ECO:0000313" key="10">
    <source>
        <dbReference type="Proteomes" id="UP001607157"/>
    </source>
</evidence>
<organism evidence="9 10">
    <name type="scientific">Roseovarius aquimarinus</name>
    <dbReference type="NCBI Taxonomy" id="1229156"/>
    <lineage>
        <taxon>Bacteria</taxon>
        <taxon>Pseudomonadati</taxon>
        <taxon>Pseudomonadota</taxon>
        <taxon>Alphaproteobacteria</taxon>
        <taxon>Rhodobacterales</taxon>
        <taxon>Roseobacteraceae</taxon>
        <taxon>Roseovarius</taxon>
    </lineage>
</organism>
<evidence type="ECO:0000256" key="4">
    <source>
        <dbReference type="ARBA" id="ARBA00022723"/>
    </source>
</evidence>